<proteinExistence type="predicted"/>
<name>A0A814K587_9BILA</name>
<feature type="non-terminal residue" evidence="4">
    <location>
        <position position="1"/>
    </location>
</feature>
<keyword evidence="5" id="KW-1185">Reference proteome</keyword>
<dbReference type="Proteomes" id="UP000663879">
    <property type="component" value="Unassembled WGS sequence"/>
</dbReference>
<comment type="caution">
    <text evidence="4">The sequence shown here is derived from an EMBL/GenBank/DDBJ whole genome shotgun (WGS) entry which is preliminary data.</text>
</comment>
<dbReference type="AlphaFoldDB" id="A0A814K587"/>
<dbReference type="CDD" id="cd00086">
    <property type="entry name" value="homeodomain"/>
    <property type="match status" value="1"/>
</dbReference>
<feature type="DNA-binding region" description="Homeobox" evidence="1">
    <location>
        <begin position="3"/>
        <end position="60"/>
    </location>
</feature>
<evidence type="ECO:0000259" key="3">
    <source>
        <dbReference type="PROSITE" id="PS50071"/>
    </source>
</evidence>
<gene>
    <name evidence="4" type="ORF">OXX778_LOCUS18607</name>
</gene>
<organism evidence="4 5">
    <name type="scientific">Brachionus calyciflorus</name>
    <dbReference type="NCBI Taxonomy" id="104777"/>
    <lineage>
        <taxon>Eukaryota</taxon>
        <taxon>Metazoa</taxon>
        <taxon>Spiralia</taxon>
        <taxon>Gnathifera</taxon>
        <taxon>Rotifera</taxon>
        <taxon>Eurotatoria</taxon>
        <taxon>Monogononta</taxon>
        <taxon>Pseudotrocha</taxon>
        <taxon>Ploima</taxon>
        <taxon>Brachionidae</taxon>
        <taxon>Brachionus</taxon>
    </lineage>
</organism>
<reference evidence="4" key="1">
    <citation type="submission" date="2021-02" db="EMBL/GenBank/DDBJ databases">
        <authorList>
            <person name="Nowell W R."/>
        </authorList>
    </citation>
    <scope>NUCLEOTIDE SEQUENCE</scope>
    <source>
        <strain evidence="4">Ploen Becks lab</strain>
    </source>
</reference>
<protein>
    <recommendedName>
        <fullName evidence="3">Homeobox domain-containing protein</fullName>
    </recommendedName>
</protein>
<keyword evidence="1 2" id="KW-0539">Nucleus</keyword>
<evidence type="ECO:0000313" key="4">
    <source>
        <dbReference type="EMBL" id="CAF1046422.1"/>
    </source>
</evidence>
<dbReference type="InterPro" id="IPR009057">
    <property type="entry name" value="Homeodomain-like_sf"/>
</dbReference>
<evidence type="ECO:0000256" key="2">
    <source>
        <dbReference type="RuleBase" id="RU000682"/>
    </source>
</evidence>
<dbReference type="PROSITE" id="PS50071">
    <property type="entry name" value="HOMEOBOX_2"/>
    <property type="match status" value="2"/>
</dbReference>
<dbReference type="Gene3D" id="1.10.10.60">
    <property type="entry name" value="Homeodomain-like"/>
    <property type="match status" value="2"/>
</dbReference>
<feature type="domain" description="Homeobox" evidence="3">
    <location>
        <begin position="1"/>
        <end position="59"/>
    </location>
</feature>
<evidence type="ECO:0000256" key="1">
    <source>
        <dbReference type="PROSITE-ProRule" id="PRU00108"/>
    </source>
</evidence>
<dbReference type="SMART" id="SM00389">
    <property type="entry name" value="HOX"/>
    <property type="match status" value="2"/>
</dbReference>
<feature type="domain" description="Homeobox" evidence="3">
    <location>
        <begin position="107"/>
        <end position="169"/>
    </location>
</feature>
<dbReference type="GO" id="GO:0005634">
    <property type="term" value="C:nucleus"/>
    <property type="evidence" value="ECO:0007669"/>
    <property type="project" value="UniProtKB-SubCell"/>
</dbReference>
<sequence length="231" mass="27503">MESYHFNEDQLKYLRDFFEKNKIPNQDDIEKIRKNLGKEISKRDISIWFYKSRLSQNKNDQTLEEMDTNFSENNQSIDFDSEILKKNMRCSILSSKIETKNPIINKQMKKGRKSNFTENQLFYLRNFFENNNNPSQFEIEEILISLGKEFSAKQINNWFANNRSANLSKNYKNKKIRKNVNSSPKEISKSGKKENFSVDDDLLTLSDEEIYQSSKSIKQFPLMRKRNCLKN</sequence>
<dbReference type="Pfam" id="PF00046">
    <property type="entry name" value="Homeodomain"/>
    <property type="match status" value="2"/>
</dbReference>
<keyword evidence="1 2" id="KW-0238">DNA-binding</keyword>
<dbReference type="SUPFAM" id="SSF46689">
    <property type="entry name" value="Homeodomain-like"/>
    <property type="match status" value="2"/>
</dbReference>
<accession>A0A814K587</accession>
<keyword evidence="1 2" id="KW-0371">Homeobox</keyword>
<evidence type="ECO:0000313" key="5">
    <source>
        <dbReference type="Proteomes" id="UP000663879"/>
    </source>
</evidence>
<comment type="subcellular location">
    <subcellularLocation>
        <location evidence="1 2">Nucleus</location>
    </subcellularLocation>
</comment>
<feature type="DNA-binding region" description="Homeobox" evidence="1">
    <location>
        <begin position="109"/>
        <end position="170"/>
    </location>
</feature>
<dbReference type="EMBL" id="CAJNOC010005235">
    <property type="protein sequence ID" value="CAF1046422.1"/>
    <property type="molecule type" value="Genomic_DNA"/>
</dbReference>
<dbReference type="InterPro" id="IPR001356">
    <property type="entry name" value="HD"/>
</dbReference>
<dbReference type="GO" id="GO:0003677">
    <property type="term" value="F:DNA binding"/>
    <property type="evidence" value="ECO:0007669"/>
    <property type="project" value="UniProtKB-UniRule"/>
</dbReference>